<evidence type="ECO:0000313" key="2">
    <source>
        <dbReference type="Proteomes" id="UP000011064"/>
    </source>
</evidence>
<dbReference type="HOGENOM" id="CLU_2085808_0_0_1"/>
<proteinExistence type="predicted"/>
<accession>L8G1G4</accession>
<gene>
    <name evidence="1" type="ORF">GMDG_08221</name>
</gene>
<dbReference type="AlphaFoldDB" id="L8G1G4"/>
<protein>
    <submittedName>
        <fullName evidence="1">Uncharacterized protein</fullName>
    </submittedName>
</protein>
<dbReference type="Proteomes" id="UP000011064">
    <property type="component" value="Unassembled WGS sequence"/>
</dbReference>
<dbReference type="InParanoid" id="L8G1G4"/>
<dbReference type="OrthoDB" id="4509278at2759"/>
<organism evidence="1 2">
    <name type="scientific">Pseudogymnoascus destructans (strain ATCC MYA-4855 / 20631-21)</name>
    <name type="common">Bat white-nose syndrome fungus</name>
    <name type="synonym">Geomyces destructans</name>
    <dbReference type="NCBI Taxonomy" id="658429"/>
    <lineage>
        <taxon>Eukaryota</taxon>
        <taxon>Fungi</taxon>
        <taxon>Dikarya</taxon>
        <taxon>Ascomycota</taxon>
        <taxon>Pezizomycotina</taxon>
        <taxon>Leotiomycetes</taxon>
        <taxon>Thelebolales</taxon>
        <taxon>Thelebolaceae</taxon>
        <taxon>Pseudogymnoascus</taxon>
    </lineage>
</organism>
<keyword evidence="2" id="KW-1185">Reference proteome</keyword>
<reference evidence="2" key="1">
    <citation type="submission" date="2010-09" db="EMBL/GenBank/DDBJ databases">
        <title>The genome sequence of Geomyces destructans 20631-21.</title>
        <authorList>
            <consortium name="The Broad Institute Genome Sequencing Platform"/>
            <person name="Cuomo C.A."/>
            <person name="Blehert D.S."/>
            <person name="Lorch J.M."/>
            <person name="Young S.K."/>
            <person name="Zeng Q."/>
            <person name="Gargeya S."/>
            <person name="Fitzgerald M."/>
            <person name="Haas B."/>
            <person name="Abouelleil A."/>
            <person name="Alvarado L."/>
            <person name="Arachchi H.M."/>
            <person name="Berlin A."/>
            <person name="Brown A."/>
            <person name="Chapman S.B."/>
            <person name="Chen Z."/>
            <person name="Dunbar C."/>
            <person name="Freedman E."/>
            <person name="Gearin G."/>
            <person name="Gellesch M."/>
            <person name="Goldberg J."/>
            <person name="Griggs A."/>
            <person name="Gujja S."/>
            <person name="Heiman D."/>
            <person name="Howarth C."/>
            <person name="Larson L."/>
            <person name="Lui A."/>
            <person name="MacDonald P.J.P."/>
            <person name="Montmayeur A."/>
            <person name="Murphy C."/>
            <person name="Neiman D."/>
            <person name="Pearson M."/>
            <person name="Priest M."/>
            <person name="Roberts A."/>
            <person name="Saif S."/>
            <person name="Shea T."/>
            <person name="Shenoy N."/>
            <person name="Sisk P."/>
            <person name="Stolte C."/>
            <person name="Sykes S."/>
            <person name="Wortman J."/>
            <person name="Nusbaum C."/>
            <person name="Birren B."/>
        </authorList>
    </citation>
    <scope>NUCLEOTIDE SEQUENCE [LARGE SCALE GENOMIC DNA]</scope>
    <source>
        <strain evidence="2">ATCC MYA-4855 / 20631-21</strain>
    </source>
</reference>
<sequence length="117" mass="12651">MDSGFSCYMTYAKEAFTDYISLDKPIPVRPCFAISIIDAPDYLALSDCTFHTGGEQTLVGGLRADGVQQVIIGPPQPITSVSCKCYDNNNQFIGPCCNGYCAATLCRPWINPSNPSV</sequence>
<dbReference type="EMBL" id="GL573487">
    <property type="protein sequence ID" value="ELR06987.1"/>
    <property type="molecule type" value="Genomic_DNA"/>
</dbReference>
<evidence type="ECO:0000313" key="1">
    <source>
        <dbReference type="EMBL" id="ELR06987.1"/>
    </source>
</evidence>
<name>L8G1G4_PSED2</name>
<dbReference type="VEuPathDB" id="FungiDB:GMDG_08221"/>